<evidence type="ECO:0000259" key="2">
    <source>
        <dbReference type="Pfam" id="PF01243"/>
    </source>
</evidence>
<dbReference type="InterPro" id="IPR052019">
    <property type="entry name" value="F420H2_bilvrd_red/Heme_oxyg"/>
</dbReference>
<keyword evidence="1" id="KW-0560">Oxidoreductase</keyword>
<name>A0A4Q7KF13_9PSEU</name>
<sequence>MTDDLAEQARTLIDANRYMVLGTVDPDGRPRVSPVYFAPDGFSLVYWFSSPESHHSRNIAERPEISIVIFDSTAEIGAGQAVYLIASAEQVPDDELESCLDAANGRQFAGLRAFTADELRAPGDLRLYRARVSEHEVHVPGRHPVHGTGIDRRVAISL</sequence>
<keyword evidence="4" id="KW-1185">Reference proteome</keyword>
<dbReference type="AlphaFoldDB" id="A0A4Q7KF13"/>
<evidence type="ECO:0000256" key="1">
    <source>
        <dbReference type="ARBA" id="ARBA00023002"/>
    </source>
</evidence>
<dbReference type="RefSeq" id="WP_207222897.1">
    <property type="nucleotide sequence ID" value="NZ_SGWQ01000018.1"/>
</dbReference>
<dbReference type="GO" id="GO:0070967">
    <property type="term" value="F:coenzyme F420 binding"/>
    <property type="evidence" value="ECO:0007669"/>
    <property type="project" value="TreeGrafter"/>
</dbReference>
<dbReference type="EMBL" id="SGWQ01000018">
    <property type="protein sequence ID" value="RZS29840.1"/>
    <property type="molecule type" value="Genomic_DNA"/>
</dbReference>
<feature type="domain" description="Pyridoxamine 5'-phosphate oxidase N-terminal" evidence="2">
    <location>
        <begin position="6"/>
        <end position="133"/>
    </location>
</feature>
<dbReference type="PANTHER" id="PTHR35176:SF6">
    <property type="entry name" value="HEME OXYGENASE HI_0854-RELATED"/>
    <property type="match status" value="1"/>
</dbReference>
<dbReference type="SUPFAM" id="SSF50475">
    <property type="entry name" value="FMN-binding split barrel"/>
    <property type="match status" value="1"/>
</dbReference>
<dbReference type="GO" id="GO:0016627">
    <property type="term" value="F:oxidoreductase activity, acting on the CH-CH group of donors"/>
    <property type="evidence" value="ECO:0007669"/>
    <property type="project" value="TreeGrafter"/>
</dbReference>
<dbReference type="PANTHER" id="PTHR35176">
    <property type="entry name" value="HEME OXYGENASE HI_0854-RELATED"/>
    <property type="match status" value="1"/>
</dbReference>
<protein>
    <submittedName>
        <fullName evidence="3">Pyridoxamine 5'-phosphate oxidase</fullName>
    </submittedName>
</protein>
<organism evidence="3 4">
    <name type="scientific">Herbihabitans rhizosphaerae</name>
    <dbReference type="NCBI Taxonomy" id="1872711"/>
    <lineage>
        <taxon>Bacteria</taxon>
        <taxon>Bacillati</taxon>
        <taxon>Actinomycetota</taxon>
        <taxon>Actinomycetes</taxon>
        <taxon>Pseudonocardiales</taxon>
        <taxon>Pseudonocardiaceae</taxon>
        <taxon>Herbihabitans</taxon>
    </lineage>
</organism>
<proteinExistence type="predicted"/>
<dbReference type="GO" id="GO:0005829">
    <property type="term" value="C:cytosol"/>
    <property type="evidence" value="ECO:0007669"/>
    <property type="project" value="TreeGrafter"/>
</dbReference>
<dbReference type="Pfam" id="PF01243">
    <property type="entry name" value="PNPOx_N"/>
    <property type="match status" value="1"/>
</dbReference>
<dbReference type="InterPro" id="IPR012349">
    <property type="entry name" value="Split_barrel_FMN-bd"/>
</dbReference>
<evidence type="ECO:0000313" key="3">
    <source>
        <dbReference type="EMBL" id="RZS29840.1"/>
    </source>
</evidence>
<dbReference type="Gene3D" id="2.30.110.10">
    <property type="entry name" value="Electron Transport, Fmn-binding Protein, Chain A"/>
    <property type="match status" value="1"/>
</dbReference>
<reference evidence="3 4" key="1">
    <citation type="submission" date="2019-02" db="EMBL/GenBank/DDBJ databases">
        <title>Genomic Encyclopedia of Type Strains, Phase IV (KMG-IV): sequencing the most valuable type-strain genomes for metagenomic binning, comparative biology and taxonomic classification.</title>
        <authorList>
            <person name="Goeker M."/>
        </authorList>
    </citation>
    <scope>NUCLEOTIDE SEQUENCE [LARGE SCALE GENOMIC DNA]</scope>
    <source>
        <strain evidence="3 4">DSM 101727</strain>
    </source>
</reference>
<gene>
    <name evidence="3" type="ORF">EV193_11896</name>
</gene>
<evidence type="ECO:0000313" key="4">
    <source>
        <dbReference type="Proteomes" id="UP000294257"/>
    </source>
</evidence>
<accession>A0A4Q7KF13</accession>
<comment type="caution">
    <text evidence="3">The sequence shown here is derived from an EMBL/GenBank/DDBJ whole genome shotgun (WGS) entry which is preliminary data.</text>
</comment>
<dbReference type="InterPro" id="IPR011576">
    <property type="entry name" value="Pyridox_Oxase_N"/>
</dbReference>
<dbReference type="Proteomes" id="UP000294257">
    <property type="component" value="Unassembled WGS sequence"/>
</dbReference>